<keyword evidence="2" id="KW-1185">Reference proteome</keyword>
<dbReference type="STRING" id="1077348.A0A2G8SV54"/>
<name>A0A2G8SV54_9APHY</name>
<protein>
    <submittedName>
        <fullName evidence="1">Uncharacterized protein</fullName>
    </submittedName>
</protein>
<sequence>MFIYNGKFNWFQGAQNETITLVFPAGFALNDPVSAYWQWTNDAIVNKKASVSSSGVINSHTVTADGYDRIHFSFGYYTFDVTLTADFKTLTMTIRSQATTSGPFDLAVTHINPANIRSTTVYTGSLEWFSYAKGEMTTLVVPYGVTEGAFFGLYHQWTVNAEGVEKANARINGAFQNVEYHADGSTTAVYKANYYTYTFTFNGKAGSFVLSNPKGEKSQDNKFVTAYSL</sequence>
<dbReference type="EMBL" id="AYKW01000001">
    <property type="protein sequence ID" value="PIL37640.1"/>
    <property type="molecule type" value="Genomic_DNA"/>
</dbReference>
<evidence type="ECO:0000313" key="1">
    <source>
        <dbReference type="EMBL" id="PIL37640.1"/>
    </source>
</evidence>
<evidence type="ECO:0000313" key="2">
    <source>
        <dbReference type="Proteomes" id="UP000230002"/>
    </source>
</evidence>
<dbReference type="OrthoDB" id="2739885at2759"/>
<dbReference type="AlphaFoldDB" id="A0A2G8SV54"/>
<gene>
    <name evidence="1" type="ORF">GSI_01334</name>
</gene>
<reference evidence="1 2" key="1">
    <citation type="journal article" date="2015" name="Sci. Rep.">
        <title>Chromosome-level genome map provides insights into diverse defense mechanisms in the medicinal fungus Ganoderma sinense.</title>
        <authorList>
            <person name="Zhu Y."/>
            <person name="Xu J."/>
            <person name="Sun C."/>
            <person name="Zhou S."/>
            <person name="Xu H."/>
            <person name="Nelson D.R."/>
            <person name="Qian J."/>
            <person name="Song J."/>
            <person name="Luo H."/>
            <person name="Xiang L."/>
            <person name="Li Y."/>
            <person name="Xu Z."/>
            <person name="Ji A."/>
            <person name="Wang L."/>
            <person name="Lu S."/>
            <person name="Hayward A."/>
            <person name="Sun W."/>
            <person name="Li X."/>
            <person name="Schwartz D.C."/>
            <person name="Wang Y."/>
            <person name="Chen S."/>
        </authorList>
    </citation>
    <scope>NUCLEOTIDE SEQUENCE [LARGE SCALE GENOMIC DNA]</scope>
    <source>
        <strain evidence="1 2">ZZ0214-1</strain>
    </source>
</reference>
<dbReference type="Proteomes" id="UP000230002">
    <property type="component" value="Unassembled WGS sequence"/>
</dbReference>
<accession>A0A2G8SV54</accession>
<proteinExistence type="predicted"/>
<comment type="caution">
    <text evidence="1">The sequence shown here is derived from an EMBL/GenBank/DDBJ whole genome shotgun (WGS) entry which is preliminary data.</text>
</comment>
<organism evidence="1 2">
    <name type="scientific">Ganoderma sinense ZZ0214-1</name>
    <dbReference type="NCBI Taxonomy" id="1077348"/>
    <lineage>
        <taxon>Eukaryota</taxon>
        <taxon>Fungi</taxon>
        <taxon>Dikarya</taxon>
        <taxon>Basidiomycota</taxon>
        <taxon>Agaricomycotina</taxon>
        <taxon>Agaricomycetes</taxon>
        <taxon>Polyporales</taxon>
        <taxon>Polyporaceae</taxon>
        <taxon>Ganoderma</taxon>
    </lineage>
</organism>